<dbReference type="RefSeq" id="WP_093993033.1">
    <property type="nucleotide sequence ID" value="NZ_FXZK01000006.1"/>
</dbReference>
<dbReference type="EMBL" id="FXZK01000006">
    <property type="protein sequence ID" value="SMY08831.1"/>
    <property type="molecule type" value="Genomic_DNA"/>
</dbReference>
<evidence type="ECO:0000256" key="2">
    <source>
        <dbReference type="ARBA" id="ARBA00022723"/>
    </source>
</evidence>
<sequence>MSNDIVICECFARDGLQHEVSVPVTAEKVALLKRFQDAGFRRIEATSYSHPGRVPGFADASELLAALPRPAGVFHKATCPNPRAVERAIADQDAGRGAEELSFLVSATESHTERNLRASRAEQWRRVEDMARMAKGRFRMVGVISMALGCPFEGEVAASSVAEDAAHFADLGCELVTIGDTIGSGTPTAVRSLFGKMLADVPAITPVAHFHDTRGTGVANCIAALEAGATHFDSAMGGVGGHPTRISYGSGDTGNVATEDLVTLLEAEGLPHGIDLDAMMRASEASEVALGRRLLSRVARTGLWRAKENDMERESV</sequence>
<dbReference type="Gene3D" id="3.20.20.70">
    <property type="entry name" value="Aldolase class I"/>
    <property type="match status" value="1"/>
</dbReference>
<name>A0A238LGQ8_9RHOB</name>
<dbReference type="CDD" id="cd07938">
    <property type="entry name" value="DRE_TIM_HMGL"/>
    <property type="match status" value="1"/>
</dbReference>
<proteinExistence type="inferred from homology"/>
<keyword evidence="3 5" id="KW-0456">Lyase</keyword>
<evidence type="ECO:0000313" key="5">
    <source>
        <dbReference type="EMBL" id="SMY08831.1"/>
    </source>
</evidence>
<evidence type="ECO:0000259" key="4">
    <source>
        <dbReference type="PROSITE" id="PS50991"/>
    </source>
</evidence>
<comment type="similarity">
    <text evidence="1">Belongs to the HMG-CoA lyase family.</text>
</comment>
<dbReference type="Proteomes" id="UP000201613">
    <property type="component" value="Unassembled WGS sequence"/>
</dbReference>
<dbReference type="GO" id="GO:0004419">
    <property type="term" value="F:hydroxymethylglutaryl-CoA lyase activity"/>
    <property type="evidence" value="ECO:0007669"/>
    <property type="project" value="UniProtKB-EC"/>
</dbReference>
<dbReference type="SUPFAM" id="SSF51569">
    <property type="entry name" value="Aldolase"/>
    <property type="match status" value="1"/>
</dbReference>
<dbReference type="AlphaFoldDB" id="A0A238LGQ8"/>
<dbReference type="InterPro" id="IPR000891">
    <property type="entry name" value="PYR_CT"/>
</dbReference>
<protein>
    <submittedName>
        <fullName evidence="5">Hydroxymethylglutaryl-CoA lyase YngG</fullName>
        <ecNumber evidence="5">4.1.3.4</ecNumber>
    </submittedName>
</protein>
<dbReference type="PANTHER" id="PTHR42738">
    <property type="entry name" value="HYDROXYMETHYLGLUTARYL-COA LYASE"/>
    <property type="match status" value="1"/>
</dbReference>
<evidence type="ECO:0000256" key="3">
    <source>
        <dbReference type="ARBA" id="ARBA00023239"/>
    </source>
</evidence>
<dbReference type="Pfam" id="PF00682">
    <property type="entry name" value="HMGL-like"/>
    <property type="match status" value="1"/>
</dbReference>
<keyword evidence="6" id="KW-1185">Reference proteome</keyword>
<organism evidence="5 6">
    <name type="scientific">Flavimaricola marinus</name>
    <dbReference type="NCBI Taxonomy" id="1819565"/>
    <lineage>
        <taxon>Bacteria</taxon>
        <taxon>Pseudomonadati</taxon>
        <taxon>Pseudomonadota</taxon>
        <taxon>Alphaproteobacteria</taxon>
        <taxon>Rhodobacterales</taxon>
        <taxon>Paracoccaceae</taxon>
        <taxon>Flavimaricola</taxon>
    </lineage>
</organism>
<dbReference type="PANTHER" id="PTHR42738:SF7">
    <property type="entry name" value="HYDROXYMETHYLGLUTARYL-COA LYASE"/>
    <property type="match status" value="1"/>
</dbReference>
<dbReference type="OrthoDB" id="9784013at2"/>
<dbReference type="PROSITE" id="PS50991">
    <property type="entry name" value="PYR_CT"/>
    <property type="match status" value="1"/>
</dbReference>
<dbReference type="GO" id="GO:0046872">
    <property type="term" value="F:metal ion binding"/>
    <property type="evidence" value="ECO:0007669"/>
    <property type="project" value="UniProtKB-KW"/>
</dbReference>
<dbReference type="GO" id="GO:0046951">
    <property type="term" value="P:ketone body biosynthetic process"/>
    <property type="evidence" value="ECO:0007669"/>
    <property type="project" value="TreeGrafter"/>
</dbReference>
<feature type="domain" description="Pyruvate carboxyltransferase" evidence="4">
    <location>
        <begin position="5"/>
        <end position="280"/>
    </location>
</feature>
<dbReference type="EC" id="4.1.3.4" evidence="5"/>
<dbReference type="NCBIfam" id="NF004283">
    <property type="entry name" value="PRK05692.1"/>
    <property type="match status" value="1"/>
</dbReference>
<dbReference type="GO" id="GO:0006552">
    <property type="term" value="P:L-leucine catabolic process"/>
    <property type="evidence" value="ECO:0007669"/>
    <property type="project" value="TreeGrafter"/>
</dbReference>
<evidence type="ECO:0000313" key="6">
    <source>
        <dbReference type="Proteomes" id="UP000201613"/>
    </source>
</evidence>
<evidence type="ECO:0000256" key="1">
    <source>
        <dbReference type="ARBA" id="ARBA00009405"/>
    </source>
</evidence>
<keyword evidence="2" id="KW-0479">Metal-binding</keyword>
<accession>A0A238LGQ8</accession>
<dbReference type="InterPro" id="IPR013785">
    <property type="entry name" value="Aldolase_TIM"/>
</dbReference>
<dbReference type="InterPro" id="IPR043594">
    <property type="entry name" value="HMGL"/>
</dbReference>
<reference evidence="5 6" key="1">
    <citation type="submission" date="2017-05" db="EMBL/GenBank/DDBJ databases">
        <authorList>
            <person name="Song R."/>
            <person name="Chenine A.L."/>
            <person name="Ruprecht R.M."/>
        </authorList>
    </citation>
    <scope>NUCLEOTIDE SEQUENCE [LARGE SCALE GENOMIC DNA]</scope>
    <source>
        <strain evidence="5 6">CECT 8899</strain>
    </source>
</reference>
<gene>
    <name evidence="5" type="primary">yngG</name>
    <name evidence="5" type="ORF">LOM8899_02990</name>
</gene>